<dbReference type="STRING" id="1122991.GCA_000613445_03026"/>
<dbReference type="Proteomes" id="UP000248314">
    <property type="component" value="Unassembled WGS sequence"/>
</dbReference>
<feature type="signal peptide" evidence="1">
    <location>
        <begin position="1"/>
        <end position="20"/>
    </location>
</feature>
<dbReference type="EMBL" id="QJJX01000025">
    <property type="protein sequence ID" value="PXX21010.1"/>
    <property type="molecule type" value="Genomic_DNA"/>
</dbReference>
<name>A0A318HWI5_9BACT</name>
<sequence length="364" mass="41164">MLKSFLTSLCFCLLCMVANAQCVDSSAVEQSVKPSLMKRVVNGVKQFVNSFGDVDTAYIEPQKYVYTVMAQNTYTYELYKIKTAEGNSVTFAPEPTIKFGPYVGWQWLFLGYTVDLRRLNGNNKQEFDLSFYTAQIGIDLFWRNTGNNYKISSESLAKEIKPDAVLGSNFGGFDARIRGFNLYYILNHRRFSYRAAFSQSTVQRRSAGSLLFGVGCTWHRVNVDLMQLDQLITSKLGAQATIIGANDTVNFGKVKYTDLSISGGYAYNWVFARNWVLAGSLSLALGYKRTTGDVRTRRTSLGDFLSYNVAVDGVGRFGIVWNNSRWYAGASTILHTYNYRKDRFSTNNMFGNLNLYVGFNFIKR</sequence>
<protein>
    <submittedName>
        <fullName evidence="2">Uncharacterized protein DUF4421</fullName>
    </submittedName>
</protein>
<proteinExistence type="predicted"/>
<comment type="caution">
    <text evidence="2">The sequence shown here is derived from an EMBL/GenBank/DDBJ whole genome shotgun (WGS) entry which is preliminary data.</text>
</comment>
<organism evidence="2 3">
    <name type="scientific">Hoylesella shahii DSM 15611 = JCM 12083</name>
    <dbReference type="NCBI Taxonomy" id="1122991"/>
    <lineage>
        <taxon>Bacteria</taxon>
        <taxon>Pseudomonadati</taxon>
        <taxon>Bacteroidota</taxon>
        <taxon>Bacteroidia</taxon>
        <taxon>Bacteroidales</taxon>
        <taxon>Prevotellaceae</taxon>
        <taxon>Hoylesella</taxon>
    </lineage>
</organism>
<dbReference type="Pfam" id="PF14391">
    <property type="entry name" value="DUF4421"/>
    <property type="match status" value="1"/>
</dbReference>
<evidence type="ECO:0000256" key="1">
    <source>
        <dbReference type="SAM" id="SignalP"/>
    </source>
</evidence>
<accession>A0A318HWI5</accession>
<dbReference type="AlphaFoldDB" id="A0A318HWI5"/>
<gene>
    <name evidence="2" type="ORF">EJ73_02003</name>
</gene>
<dbReference type="InterPro" id="IPR025535">
    <property type="entry name" value="DUF4421"/>
</dbReference>
<keyword evidence="1" id="KW-0732">Signal</keyword>
<feature type="chain" id="PRO_5016444109" evidence="1">
    <location>
        <begin position="21"/>
        <end position="364"/>
    </location>
</feature>
<reference evidence="2 3" key="1">
    <citation type="submission" date="2018-05" db="EMBL/GenBank/DDBJ databases">
        <title>Genomic Encyclopedia of Type Strains, Phase I: the one thousand microbial genomes (KMG-I) project.</title>
        <authorList>
            <person name="Kyrpides N."/>
        </authorList>
    </citation>
    <scope>NUCLEOTIDE SEQUENCE [LARGE SCALE GENOMIC DNA]</scope>
    <source>
        <strain evidence="2 3">DSM 15611</strain>
    </source>
</reference>
<keyword evidence="3" id="KW-1185">Reference proteome</keyword>
<evidence type="ECO:0000313" key="2">
    <source>
        <dbReference type="EMBL" id="PXX21010.1"/>
    </source>
</evidence>
<dbReference type="RefSeq" id="WP_110370368.1">
    <property type="nucleotide sequence ID" value="NZ_QJJX01000025.1"/>
</dbReference>
<evidence type="ECO:0000313" key="3">
    <source>
        <dbReference type="Proteomes" id="UP000248314"/>
    </source>
</evidence>